<evidence type="ECO:0000313" key="5">
    <source>
        <dbReference type="Proteomes" id="UP000544107"/>
    </source>
</evidence>
<organism evidence="3 4">
    <name type="scientific">Allorhizobium taibaishanense</name>
    <dbReference type="NCBI Taxonomy" id="887144"/>
    <lineage>
        <taxon>Bacteria</taxon>
        <taxon>Pseudomonadati</taxon>
        <taxon>Pseudomonadota</taxon>
        <taxon>Alphaproteobacteria</taxon>
        <taxon>Hyphomicrobiales</taxon>
        <taxon>Rhizobiaceae</taxon>
        <taxon>Rhizobium/Agrobacterium group</taxon>
        <taxon>Allorhizobium</taxon>
    </lineage>
</organism>
<dbReference type="EMBL" id="JACIED010000005">
    <property type="protein sequence ID" value="MBB4009346.1"/>
    <property type="molecule type" value="Genomic_DNA"/>
</dbReference>
<dbReference type="PANTHER" id="PTHR43245">
    <property type="entry name" value="BIFUNCTIONAL POLYMYXIN RESISTANCE PROTEIN ARNA"/>
    <property type="match status" value="1"/>
</dbReference>
<dbReference type="EMBL" id="MKIN01000020">
    <property type="protein sequence ID" value="OLP51095.1"/>
    <property type="molecule type" value="Genomic_DNA"/>
</dbReference>
<gene>
    <name evidence="3" type="ORF">BJF91_07725</name>
    <name evidence="2" type="ORF">GGQ71_003634</name>
</gene>
<name>A0A1Q9A947_9HYPH</name>
<dbReference type="InterPro" id="IPR001509">
    <property type="entry name" value="Epimerase_deHydtase"/>
</dbReference>
<dbReference type="OrthoDB" id="7305551at2"/>
<dbReference type="InterPro" id="IPR050177">
    <property type="entry name" value="Lipid_A_modif_metabolic_enz"/>
</dbReference>
<dbReference type="GO" id="GO:0016491">
    <property type="term" value="F:oxidoreductase activity"/>
    <property type="evidence" value="ECO:0007669"/>
    <property type="project" value="UniProtKB-KW"/>
</dbReference>
<accession>A0A1Q9A947</accession>
<dbReference type="AlphaFoldDB" id="A0A1Q9A947"/>
<dbReference type="SUPFAM" id="SSF51735">
    <property type="entry name" value="NAD(P)-binding Rossmann-fold domains"/>
    <property type="match status" value="1"/>
</dbReference>
<dbReference type="PANTHER" id="PTHR43245:SF13">
    <property type="entry name" value="UDP-D-APIOSE_UDP-D-XYLOSE SYNTHASE 2"/>
    <property type="match status" value="1"/>
</dbReference>
<evidence type="ECO:0000313" key="4">
    <source>
        <dbReference type="Proteomes" id="UP000185598"/>
    </source>
</evidence>
<sequence length="281" mass="30566">MGKTILLTGATGFVGKQILRSLLNAGHSVVALVRPASMGVLDGQQPKLRLLEVEDIFALPVDWWAETFQDCDAAIHAAWYVEPGRYLDSPRNFQCVTGTLVMAEGAARAELSHFVGLGTCVEYHLPSEHLTVDAPLGPKTLYAAAKLSTYHMLDRYFAGLWTNFSWCRLFYLHGEGEHSSRLVPYLRQKLSLGETAKLSKGTQLRDFMDVADAGRMIAGVIDSGQCGPINICSGMPVTIRALAEAIADEYGRRDLLEFGSAEIHPSDPLAVVGVCNALSRG</sequence>
<feature type="domain" description="NAD-dependent epimerase/dehydratase" evidence="1">
    <location>
        <begin position="5"/>
        <end position="230"/>
    </location>
</feature>
<dbReference type="Gene3D" id="3.40.50.720">
    <property type="entry name" value="NAD(P)-binding Rossmann-like Domain"/>
    <property type="match status" value="1"/>
</dbReference>
<dbReference type="RefSeq" id="WP_075613799.1">
    <property type="nucleotide sequence ID" value="NZ_JACIED010000005.1"/>
</dbReference>
<evidence type="ECO:0000313" key="3">
    <source>
        <dbReference type="EMBL" id="OLP51095.1"/>
    </source>
</evidence>
<keyword evidence="4" id="KW-1185">Reference proteome</keyword>
<dbReference type="STRING" id="887144.BJF91_07725"/>
<dbReference type="EC" id="1.1.1.339" evidence="2"/>
<reference evidence="3 4" key="1">
    <citation type="submission" date="2016-09" db="EMBL/GenBank/DDBJ databases">
        <title>Rhizobium oryziradicis sp. nov., isolated from the root of rice.</title>
        <authorList>
            <person name="Zhao J."/>
            <person name="Zhang X."/>
        </authorList>
    </citation>
    <scope>NUCLEOTIDE SEQUENCE [LARGE SCALE GENOMIC DNA]</scope>
    <source>
        <strain evidence="3 4">14971</strain>
    </source>
</reference>
<evidence type="ECO:0000313" key="2">
    <source>
        <dbReference type="EMBL" id="MBB4009346.1"/>
    </source>
</evidence>
<dbReference type="Proteomes" id="UP000544107">
    <property type="component" value="Unassembled WGS sequence"/>
</dbReference>
<dbReference type="Pfam" id="PF01370">
    <property type="entry name" value="Epimerase"/>
    <property type="match status" value="1"/>
</dbReference>
<dbReference type="CDD" id="cd08946">
    <property type="entry name" value="SDR_e"/>
    <property type="match status" value="1"/>
</dbReference>
<protein>
    <submittedName>
        <fullName evidence="3">Oxidoreductase</fullName>
    </submittedName>
    <submittedName>
        <fullName evidence="2">dTDP-6-deoxy-L-talose 4-dehydrogenase (NAD+)</fullName>
        <ecNumber evidence="2">1.1.1.339</ecNumber>
    </submittedName>
</protein>
<dbReference type="InterPro" id="IPR036291">
    <property type="entry name" value="NAD(P)-bd_dom_sf"/>
</dbReference>
<dbReference type="Proteomes" id="UP000185598">
    <property type="component" value="Unassembled WGS sequence"/>
</dbReference>
<comment type="caution">
    <text evidence="3">The sequence shown here is derived from an EMBL/GenBank/DDBJ whole genome shotgun (WGS) entry which is preliminary data.</text>
</comment>
<keyword evidence="2" id="KW-0560">Oxidoreductase</keyword>
<evidence type="ECO:0000259" key="1">
    <source>
        <dbReference type="Pfam" id="PF01370"/>
    </source>
</evidence>
<proteinExistence type="predicted"/>
<reference evidence="2 5" key="2">
    <citation type="submission" date="2020-08" db="EMBL/GenBank/DDBJ databases">
        <title>Genomic Encyclopedia of Type Strains, Phase IV (KMG-IV): sequencing the most valuable type-strain genomes for metagenomic binning, comparative biology and taxonomic classification.</title>
        <authorList>
            <person name="Goeker M."/>
        </authorList>
    </citation>
    <scope>NUCLEOTIDE SEQUENCE [LARGE SCALE GENOMIC DNA]</scope>
    <source>
        <strain evidence="2 5">DSM 100021</strain>
    </source>
</reference>